<accession>Q4N4N6</accession>
<proteinExistence type="predicted"/>
<dbReference type="EMBL" id="AAGK01000002">
    <property type="protein sequence ID" value="EAN32887.1"/>
    <property type="molecule type" value="Genomic_DNA"/>
</dbReference>
<organism evidence="1 2">
    <name type="scientific">Theileria parva</name>
    <name type="common">East coast fever infection agent</name>
    <dbReference type="NCBI Taxonomy" id="5875"/>
    <lineage>
        <taxon>Eukaryota</taxon>
        <taxon>Sar</taxon>
        <taxon>Alveolata</taxon>
        <taxon>Apicomplexa</taxon>
        <taxon>Aconoidasida</taxon>
        <taxon>Piroplasmida</taxon>
        <taxon>Theileriidae</taxon>
        <taxon>Theileria</taxon>
    </lineage>
</organism>
<name>Q4N4N6_THEPA</name>
<dbReference type="Proteomes" id="UP000001949">
    <property type="component" value="Unassembled WGS sequence"/>
</dbReference>
<dbReference type="InParanoid" id="Q4N4N6"/>
<dbReference type="GeneID" id="3501453"/>
<dbReference type="KEGG" id="tpv:TP02_0604"/>
<evidence type="ECO:0000313" key="2">
    <source>
        <dbReference type="Proteomes" id="UP000001949"/>
    </source>
</evidence>
<dbReference type="eggNOG" id="ENOG502S1Y7">
    <property type="taxonomic scope" value="Eukaryota"/>
</dbReference>
<evidence type="ECO:0000313" key="1">
    <source>
        <dbReference type="EMBL" id="EAN32887.1"/>
    </source>
</evidence>
<dbReference type="VEuPathDB" id="PiroplasmaDB:TpMuguga_02g00604"/>
<dbReference type="AlphaFoldDB" id="Q4N4N6"/>
<reference evidence="1 2" key="1">
    <citation type="journal article" date="2005" name="Science">
        <title>Genome sequence of Theileria parva, a bovine pathogen that transforms lymphocytes.</title>
        <authorList>
            <person name="Gardner M.J."/>
            <person name="Bishop R."/>
            <person name="Shah T."/>
            <person name="de Villiers E.P."/>
            <person name="Carlton J.M."/>
            <person name="Hall N."/>
            <person name="Ren Q."/>
            <person name="Paulsen I.T."/>
            <person name="Pain A."/>
            <person name="Berriman M."/>
            <person name="Wilson R.J.M."/>
            <person name="Sato S."/>
            <person name="Ralph S.A."/>
            <person name="Mann D.J."/>
            <person name="Xiong Z."/>
            <person name="Shallom S.J."/>
            <person name="Weidman J."/>
            <person name="Jiang L."/>
            <person name="Lynn J."/>
            <person name="Weaver B."/>
            <person name="Shoaibi A."/>
            <person name="Domingo A.R."/>
            <person name="Wasawo D."/>
            <person name="Crabtree J."/>
            <person name="Wortman J.R."/>
            <person name="Haas B."/>
            <person name="Angiuoli S.V."/>
            <person name="Creasy T.H."/>
            <person name="Lu C."/>
            <person name="Suh B."/>
            <person name="Silva J.C."/>
            <person name="Utterback T.R."/>
            <person name="Feldblyum T.V."/>
            <person name="Pertea M."/>
            <person name="Allen J."/>
            <person name="Nierman W.C."/>
            <person name="Taracha E.L.N."/>
            <person name="Salzberg S.L."/>
            <person name="White O.R."/>
            <person name="Fitzhugh H.A."/>
            <person name="Morzaria S."/>
            <person name="Venter J.C."/>
            <person name="Fraser C.M."/>
            <person name="Nene V."/>
        </authorList>
    </citation>
    <scope>NUCLEOTIDE SEQUENCE [LARGE SCALE GENOMIC DNA]</scope>
    <source>
        <strain evidence="1 2">Muguga</strain>
    </source>
</reference>
<dbReference type="InterPro" id="IPR018800">
    <property type="entry name" value="PRCC"/>
</dbReference>
<protein>
    <submittedName>
        <fullName evidence="1">Uncharacterized protein</fullName>
    </submittedName>
</protein>
<gene>
    <name evidence="1" type="ordered locus">TP02_0604</name>
</gene>
<dbReference type="Pfam" id="PF10253">
    <property type="entry name" value="PRCC"/>
    <property type="match status" value="1"/>
</dbReference>
<sequence>MDSFNKSNINFDKLLKSSQWLGPKVKVTDIKADDLRLSKIEKERNYTCNKDILYEGGKRFNMPTRLMETEDGHVITTNVARRTQKRKHQINWLAMEAQDKEAEILEQTIHMRKSKRETQMKYGW</sequence>
<comment type="caution">
    <text evidence="1">The sequence shown here is derived from an EMBL/GenBank/DDBJ whole genome shotgun (WGS) entry which is preliminary data.</text>
</comment>
<keyword evidence="2" id="KW-1185">Reference proteome</keyword>
<dbReference type="STRING" id="5875.Q4N4N6"/>